<evidence type="ECO:0000313" key="1">
    <source>
        <dbReference type="EMBL" id="GAA5097310.1"/>
    </source>
</evidence>
<keyword evidence="2" id="KW-1185">Reference proteome</keyword>
<dbReference type="SUPFAM" id="SSF55166">
    <property type="entry name" value="Hedgehog/DD-peptidase"/>
    <property type="match status" value="1"/>
</dbReference>
<reference evidence="2" key="1">
    <citation type="journal article" date="2019" name="Int. J. Syst. Evol. Microbiol.">
        <title>The Global Catalogue of Microorganisms (GCM) 10K type strain sequencing project: providing services to taxonomists for standard genome sequencing and annotation.</title>
        <authorList>
            <consortium name="The Broad Institute Genomics Platform"/>
            <consortium name="The Broad Institute Genome Sequencing Center for Infectious Disease"/>
            <person name="Wu L."/>
            <person name="Ma J."/>
        </authorList>
    </citation>
    <scope>NUCLEOTIDE SEQUENCE [LARGE SCALE GENOMIC DNA]</scope>
    <source>
        <strain evidence="2">JCM 18424</strain>
    </source>
</reference>
<gene>
    <name evidence="1" type="ORF">GCM10023338_08660</name>
</gene>
<accession>A0ABP9MLU7</accession>
<proteinExistence type="predicted"/>
<dbReference type="RefSeq" id="WP_245831123.1">
    <property type="nucleotide sequence ID" value="NZ_BAABKE010000002.1"/>
</dbReference>
<dbReference type="EMBL" id="BAABKE010000002">
    <property type="protein sequence ID" value="GAA5097310.1"/>
    <property type="molecule type" value="Genomic_DNA"/>
</dbReference>
<evidence type="ECO:0000313" key="2">
    <source>
        <dbReference type="Proteomes" id="UP001500631"/>
    </source>
</evidence>
<comment type="caution">
    <text evidence="1">The sequence shown here is derived from an EMBL/GenBank/DDBJ whole genome shotgun (WGS) entry which is preliminary data.</text>
</comment>
<sequence>MFKLGQKSQQNLLGVHPHLVAVVKRAIEITQQDFNVFEGVRTAAQQKINYQKGTSTTLHNSRHLIGKDGYAHAVDLVPFINGQLKWDWEGCYKIAEAVRQASIELNIPIRWGGVWDQLLSETQGKTTKQAQQAYVDMRIRNKQRAFADGPHFELPLSNQYPQF</sequence>
<dbReference type="CDD" id="cd14845">
    <property type="entry name" value="L-Ala-D-Glu_peptidase_like"/>
    <property type="match status" value="1"/>
</dbReference>
<dbReference type="Proteomes" id="UP001500631">
    <property type="component" value="Unassembled WGS sequence"/>
</dbReference>
<protein>
    <recommendedName>
        <fullName evidence="3">Endolysin</fullName>
    </recommendedName>
</protein>
<organism evidence="1 2">
    <name type="scientific">Wohlfahrtiimonas larvae</name>
    <dbReference type="NCBI Taxonomy" id="1157986"/>
    <lineage>
        <taxon>Bacteria</taxon>
        <taxon>Pseudomonadati</taxon>
        <taxon>Pseudomonadota</taxon>
        <taxon>Gammaproteobacteria</taxon>
        <taxon>Cardiobacteriales</taxon>
        <taxon>Ignatzschineriaceae</taxon>
        <taxon>Wohlfahrtiimonas</taxon>
    </lineage>
</organism>
<name>A0ABP9MLU7_9GAMM</name>
<evidence type="ECO:0008006" key="3">
    <source>
        <dbReference type="Google" id="ProtNLM"/>
    </source>
</evidence>
<dbReference type="Gene3D" id="3.30.1380.10">
    <property type="match status" value="1"/>
</dbReference>
<dbReference type="InterPro" id="IPR009045">
    <property type="entry name" value="Zn_M74/Hedgehog-like"/>
</dbReference>